<evidence type="ECO:0000259" key="4">
    <source>
        <dbReference type="Pfam" id="PF00669"/>
    </source>
</evidence>
<dbReference type="GO" id="GO:0005198">
    <property type="term" value="F:structural molecule activity"/>
    <property type="evidence" value="ECO:0007669"/>
    <property type="project" value="InterPro"/>
</dbReference>
<dbReference type="InterPro" id="IPR046358">
    <property type="entry name" value="Flagellin_C"/>
</dbReference>
<dbReference type="AlphaFoldDB" id="A0A1H7RGD2"/>
<evidence type="ECO:0000313" key="9">
    <source>
        <dbReference type="Proteomes" id="UP000321425"/>
    </source>
</evidence>
<dbReference type="RefSeq" id="WP_091486897.1">
    <property type="nucleotide sequence ID" value="NZ_BJUX01000007.1"/>
</dbReference>
<proteinExistence type="inferred from homology"/>
<protein>
    <submittedName>
        <fullName evidence="7">Flagellar hook-associated protein 3 FlgL</fullName>
    </submittedName>
    <submittedName>
        <fullName evidence="6">Flagellar hook-associated protein FlgL</fullName>
    </submittedName>
</protein>
<dbReference type="PANTHER" id="PTHR42792">
    <property type="entry name" value="FLAGELLIN"/>
    <property type="match status" value="1"/>
</dbReference>
<dbReference type="Proteomes" id="UP000198548">
    <property type="component" value="Unassembled WGS sequence"/>
</dbReference>
<evidence type="ECO:0000256" key="1">
    <source>
        <dbReference type="ARBA" id="ARBA00004365"/>
    </source>
</evidence>
<organism evidence="7 8">
    <name type="scientific">Alkalibacterium putridalgicola</name>
    <dbReference type="NCBI Taxonomy" id="426703"/>
    <lineage>
        <taxon>Bacteria</taxon>
        <taxon>Bacillati</taxon>
        <taxon>Bacillota</taxon>
        <taxon>Bacilli</taxon>
        <taxon>Lactobacillales</taxon>
        <taxon>Carnobacteriaceae</taxon>
        <taxon>Alkalibacterium</taxon>
    </lineage>
</organism>
<dbReference type="GO" id="GO:0071973">
    <property type="term" value="P:bacterial-type flagellum-dependent cell motility"/>
    <property type="evidence" value="ECO:0007669"/>
    <property type="project" value="InterPro"/>
</dbReference>
<keyword evidence="7" id="KW-0282">Flagellum</keyword>
<dbReference type="InterPro" id="IPR001492">
    <property type="entry name" value="Flagellin"/>
</dbReference>
<dbReference type="Pfam" id="PF00700">
    <property type="entry name" value="Flagellin_C"/>
    <property type="match status" value="1"/>
</dbReference>
<comment type="similarity">
    <text evidence="2">Belongs to the bacterial flagellin family.</text>
</comment>
<evidence type="ECO:0000259" key="5">
    <source>
        <dbReference type="Pfam" id="PF00700"/>
    </source>
</evidence>
<accession>A0A1H7RGD2</accession>
<reference evidence="6 9" key="2">
    <citation type="submission" date="2019-07" db="EMBL/GenBank/DDBJ databases">
        <title>Whole genome shotgun sequence of Alkalibacterium putridalgicola NBRC 103243.</title>
        <authorList>
            <person name="Hosoyama A."/>
            <person name="Uohara A."/>
            <person name="Ohji S."/>
            <person name="Ichikawa N."/>
        </authorList>
    </citation>
    <scope>NUCLEOTIDE SEQUENCE [LARGE SCALE GENOMIC DNA]</scope>
    <source>
        <strain evidence="6 9">NBRC 103243</strain>
    </source>
</reference>
<dbReference type="NCBIfam" id="TIGR02550">
    <property type="entry name" value="flagell_flgL"/>
    <property type="match status" value="1"/>
</dbReference>
<dbReference type="Proteomes" id="UP000321425">
    <property type="component" value="Unassembled WGS sequence"/>
</dbReference>
<evidence type="ECO:0000313" key="7">
    <source>
        <dbReference type="EMBL" id="SEL58397.1"/>
    </source>
</evidence>
<dbReference type="Pfam" id="PF00669">
    <property type="entry name" value="Flagellin_N"/>
    <property type="match status" value="1"/>
</dbReference>
<keyword evidence="7" id="KW-0966">Cell projection</keyword>
<dbReference type="OrthoDB" id="9758307at2"/>
<dbReference type="Gene3D" id="1.20.1330.10">
    <property type="entry name" value="f41 fragment of flagellin, N-terminal domain"/>
    <property type="match status" value="1"/>
</dbReference>
<comment type="subcellular location">
    <subcellularLocation>
        <location evidence="1">Bacterial flagellum</location>
    </subcellularLocation>
</comment>
<dbReference type="STRING" id="426703.SAMN04488100_10464"/>
<dbReference type="EMBL" id="FOBL01000004">
    <property type="protein sequence ID" value="SEL58397.1"/>
    <property type="molecule type" value="Genomic_DNA"/>
</dbReference>
<reference evidence="7 8" key="1">
    <citation type="submission" date="2016-10" db="EMBL/GenBank/DDBJ databases">
        <authorList>
            <person name="de Groot N.N."/>
        </authorList>
    </citation>
    <scope>NUCLEOTIDE SEQUENCE [LARGE SCALE GENOMIC DNA]</scope>
    <source>
        <strain evidence="7 8">DSM 19182</strain>
    </source>
</reference>
<dbReference type="PANTHER" id="PTHR42792:SF1">
    <property type="entry name" value="FLAGELLAR HOOK-ASSOCIATED PROTEIN 3"/>
    <property type="match status" value="1"/>
</dbReference>
<evidence type="ECO:0000313" key="6">
    <source>
        <dbReference type="EMBL" id="GEK88797.1"/>
    </source>
</evidence>
<feature type="domain" description="Flagellin N-terminal" evidence="4">
    <location>
        <begin position="5"/>
        <end position="139"/>
    </location>
</feature>
<keyword evidence="7" id="KW-0969">Cilium</keyword>
<dbReference type="SUPFAM" id="SSF64518">
    <property type="entry name" value="Phase 1 flagellin"/>
    <property type="match status" value="1"/>
</dbReference>
<gene>
    <name evidence="6" type="primary">flgL</name>
    <name evidence="6" type="ORF">APU01nite_08360</name>
    <name evidence="7" type="ORF">SAMN04488100_10464</name>
</gene>
<sequence length="300" mass="33516">MRITNSLMSQSFLANLNKNSSKVFKYQEQLSSLEQVSRPSDDPLKVSKIIDLKNEIKQNAQYKTTINDAIDFTNVQDSALANATNSLQRIHTLTQQAANGTYNTQDRQAIKTEIQNEVETMMDSLNTNFGGRYVFAGQNSTTKPFENNGSGIEYKGSSIANNNLSKEIARGVNVELKTDGSELFELKDGSGNIGELFDDVFMALDNDDTDELGNLLGRIESHIDTTVNTRTEIGAIQNRLSAALDRNDSEYLNLETSLSKNQDIDLAETYMNYTMEMNAYQASMNMGTKILQTNIMDYVR</sequence>
<evidence type="ECO:0000256" key="2">
    <source>
        <dbReference type="ARBA" id="ARBA00005709"/>
    </source>
</evidence>
<keyword evidence="9" id="KW-1185">Reference proteome</keyword>
<feature type="domain" description="Flagellin C-terminal" evidence="5">
    <location>
        <begin position="218"/>
        <end position="298"/>
    </location>
</feature>
<dbReference type="EMBL" id="BJUX01000007">
    <property type="protein sequence ID" value="GEK88797.1"/>
    <property type="molecule type" value="Genomic_DNA"/>
</dbReference>
<evidence type="ECO:0000313" key="8">
    <source>
        <dbReference type="Proteomes" id="UP000198548"/>
    </source>
</evidence>
<keyword evidence="3" id="KW-0975">Bacterial flagellum</keyword>
<dbReference type="GO" id="GO:0009424">
    <property type="term" value="C:bacterial-type flagellum hook"/>
    <property type="evidence" value="ECO:0007669"/>
    <property type="project" value="InterPro"/>
</dbReference>
<evidence type="ECO:0000256" key="3">
    <source>
        <dbReference type="ARBA" id="ARBA00023143"/>
    </source>
</evidence>
<name>A0A1H7RGD2_9LACT</name>
<dbReference type="InterPro" id="IPR001029">
    <property type="entry name" value="Flagellin_N"/>
</dbReference>
<dbReference type="InterPro" id="IPR013384">
    <property type="entry name" value="Flagell_FlgL"/>
</dbReference>